<dbReference type="NCBIfam" id="TIGR01845">
    <property type="entry name" value="outer_NodT"/>
    <property type="match status" value="1"/>
</dbReference>
<dbReference type="InterPro" id="IPR003423">
    <property type="entry name" value="OMP_efflux"/>
</dbReference>
<dbReference type="PANTHER" id="PTHR30203:SF33">
    <property type="entry name" value="BLR4455 PROTEIN"/>
    <property type="match status" value="1"/>
</dbReference>
<keyword evidence="2" id="KW-0732">Signal</keyword>
<reference evidence="3 4" key="1">
    <citation type="submission" date="2017-02" db="EMBL/GenBank/DDBJ databases">
        <authorList>
            <person name="Peterson S.W."/>
        </authorList>
    </citation>
    <scope>NUCLEOTIDE SEQUENCE [LARGE SCALE GENOMIC DNA]</scope>
    <source>
        <strain evidence="3 4">S285</strain>
    </source>
</reference>
<feature type="signal peptide" evidence="2">
    <location>
        <begin position="1"/>
        <end position="23"/>
    </location>
</feature>
<evidence type="ECO:0000256" key="2">
    <source>
        <dbReference type="RuleBase" id="RU362097"/>
    </source>
</evidence>
<dbReference type="InterPro" id="IPR010131">
    <property type="entry name" value="MdtP/NodT-like"/>
</dbReference>
<comment type="similarity">
    <text evidence="1 2">Belongs to the outer membrane factor (OMF) (TC 1.B.17) family.</text>
</comment>
<evidence type="ECO:0000313" key="4">
    <source>
        <dbReference type="Proteomes" id="UP000193978"/>
    </source>
</evidence>
<protein>
    <submittedName>
        <fullName evidence="3">RND transporter</fullName>
    </submittedName>
</protein>
<keyword evidence="2" id="KW-1134">Transmembrane beta strand</keyword>
<dbReference type="PANTHER" id="PTHR30203">
    <property type="entry name" value="OUTER MEMBRANE CATION EFFLUX PROTEIN"/>
    <property type="match status" value="1"/>
</dbReference>
<gene>
    <name evidence="3" type="ORF">B1812_06530</name>
</gene>
<dbReference type="KEGG" id="mbry:B1812_06530"/>
<evidence type="ECO:0000256" key="1">
    <source>
        <dbReference type="ARBA" id="ARBA00007613"/>
    </source>
</evidence>
<proteinExistence type="inferred from homology"/>
<keyword evidence="2" id="KW-0472">Membrane</keyword>
<dbReference type="Gene3D" id="2.20.200.10">
    <property type="entry name" value="Outer membrane efflux proteins (OEP)"/>
    <property type="match status" value="1"/>
</dbReference>
<dbReference type="EMBL" id="CP019948">
    <property type="protein sequence ID" value="ARN80786.1"/>
    <property type="molecule type" value="Genomic_DNA"/>
</dbReference>
<dbReference type="GO" id="GO:0005886">
    <property type="term" value="C:plasma membrane"/>
    <property type="evidence" value="ECO:0007669"/>
    <property type="project" value="UniProtKB-SubCell"/>
</dbReference>
<name>A0A1W6MTD8_9HYPH</name>
<comment type="subcellular location">
    <subcellularLocation>
        <location evidence="2">Cell membrane</location>
        <topology evidence="2">Lipid-anchor</topology>
    </subcellularLocation>
</comment>
<keyword evidence="4" id="KW-1185">Reference proteome</keyword>
<dbReference type="GO" id="GO:0015562">
    <property type="term" value="F:efflux transmembrane transporter activity"/>
    <property type="evidence" value="ECO:0007669"/>
    <property type="project" value="InterPro"/>
</dbReference>
<sequence>MSLPVHIRRCAGLIALCAMLALAGCDLEWEKPDLATPLPERFRAAAPTSAPSFHSAHEFAGRFGSAELTRVIDEALAGNNDIAAAVARITEADAQARVSSAPLFPTLSNVNNFERLQIPSTVYGVGVGNSAGLATASSTSSSPFGARRIDFYSLGLNASYTLDIWGVNQDASKAARLLANASRFNRQVVEIATVASTLNAYFAVLNAQDQLRIVNENARIAGKVLTALKARREVGLATVLDVAQQQTVYDTQLAMIPPLQQTLAQQINLLAVLLGRTPESFSIQGTTLKRLHFPKIDPGLPSEVLLRRPDVAEAEARLASQEFSVLQARAAFFPQIQLTGQYGVESIVWRNLATPQAIFWQVLATTTQPLFDGWNLQGQYELQKGKYSELAANYRKQTLTALSDTENALIAIAQTQRHLSLQEDSVASARQALTAAQARLSEGTIDIVTLATNETAYFQGQLVLEQVRLARYQAATTFYQALGGGWSATTREAEIARADAAYETDKGLWP</sequence>
<dbReference type="Pfam" id="PF02321">
    <property type="entry name" value="OEP"/>
    <property type="match status" value="2"/>
</dbReference>
<keyword evidence="2" id="KW-0449">Lipoprotein</keyword>
<evidence type="ECO:0000313" key="3">
    <source>
        <dbReference type="EMBL" id="ARN80786.1"/>
    </source>
</evidence>
<dbReference type="AlphaFoldDB" id="A0A1W6MTD8"/>
<dbReference type="RefSeq" id="WP_245300108.1">
    <property type="nucleotide sequence ID" value="NZ_AP027149.1"/>
</dbReference>
<dbReference type="Proteomes" id="UP000193978">
    <property type="component" value="Chromosome"/>
</dbReference>
<dbReference type="Gene3D" id="1.20.1600.10">
    <property type="entry name" value="Outer membrane efflux proteins (OEP)"/>
    <property type="match status" value="1"/>
</dbReference>
<keyword evidence="2" id="KW-0812">Transmembrane</keyword>
<keyword evidence="2" id="KW-0564">Palmitate</keyword>
<dbReference type="STRING" id="655015.B1812_06530"/>
<organism evidence="3 4">
    <name type="scientific">Methylocystis bryophila</name>
    <dbReference type="NCBI Taxonomy" id="655015"/>
    <lineage>
        <taxon>Bacteria</taxon>
        <taxon>Pseudomonadati</taxon>
        <taxon>Pseudomonadota</taxon>
        <taxon>Alphaproteobacteria</taxon>
        <taxon>Hyphomicrobiales</taxon>
        <taxon>Methylocystaceae</taxon>
        <taxon>Methylocystis</taxon>
    </lineage>
</organism>
<dbReference type="SUPFAM" id="SSF56954">
    <property type="entry name" value="Outer membrane efflux proteins (OEP)"/>
    <property type="match status" value="1"/>
</dbReference>
<accession>A0A1W6MTD8</accession>
<feature type="chain" id="PRO_5011815140" evidence="2">
    <location>
        <begin position="24"/>
        <end position="510"/>
    </location>
</feature>